<dbReference type="InterPro" id="IPR002401">
    <property type="entry name" value="Cyt_P450_E_grp-I"/>
</dbReference>
<evidence type="ECO:0000313" key="6">
    <source>
        <dbReference type="EMBL" id="JAR98732.1"/>
    </source>
</evidence>
<proteinExistence type="inferred from homology"/>
<keyword evidence="2" id="KW-0479">Metal-binding</keyword>
<keyword evidence="5" id="KW-0812">Transmembrane</keyword>
<dbReference type="SUPFAM" id="SSF48264">
    <property type="entry name" value="Cytochrome P450"/>
    <property type="match status" value="1"/>
</dbReference>
<sequence>MQIYNACRLWFKGIIIKKRYKYFRCYFFNVHLILTEKQLIILLLDLFLAGAETTTSTLGYALLYLIHYPDVQKKLQDEMDRVTGQDKQPTLQDRTR</sequence>
<dbReference type="PANTHER" id="PTHR24300">
    <property type="entry name" value="CYTOCHROME P450 508A4-RELATED"/>
    <property type="match status" value="1"/>
</dbReference>
<keyword evidence="5" id="KW-1133">Transmembrane helix</keyword>
<dbReference type="GO" id="GO:0020037">
    <property type="term" value="F:heme binding"/>
    <property type="evidence" value="ECO:0007669"/>
    <property type="project" value="InterPro"/>
</dbReference>
<evidence type="ECO:0000256" key="3">
    <source>
        <dbReference type="ARBA" id="ARBA00023004"/>
    </source>
</evidence>
<keyword evidence="4" id="KW-0503">Monooxygenase</keyword>
<dbReference type="EC" id="1.14.14.1" evidence="6"/>
<dbReference type="Pfam" id="PF00067">
    <property type="entry name" value="p450"/>
    <property type="match status" value="1"/>
</dbReference>
<dbReference type="InterPro" id="IPR050182">
    <property type="entry name" value="Cytochrome_P450_fam2"/>
</dbReference>
<dbReference type="GO" id="GO:0006805">
    <property type="term" value="P:xenobiotic metabolic process"/>
    <property type="evidence" value="ECO:0007669"/>
    <property type="project" value="TreeGrafter"/>
</dbReference>
<reference evidence="6" key="1">
    <citation type="submission" date="2016-04" db="EMBL/GenBank/DDBJ databases">
        <authorList>
            <person name="Calderon-Fernandez G.M.Sr."/>
        </authorList>
    </citation>
    <scope>NUCLEOTIDE SEQUENCE</scope>
    <source>
        <strain evidence="6">Int1</strain>
        <tissue evidence="6">Integument</tissue>
    </source>
</reference>
<evidence type="ECO:0000256" key="4">
    <source>
        <dbReference type="ARBA" id="ARBA00023033"/>
    </source>
</evidence>
<dbReference type="AlphaFoldDB" id="A0A170XCS6"/>
<dbReference type="PRINTS" id="PR00463">
    <property type="entry name" value="EP450I"/>
</dbReference>
<feature type="transmembrane region" description="Helical" evidence="5">
    <location>
        <begin position="39"/>
        <end position="66"/>
    </location>
</feature>
<dbReference type="PANTHER" id="PTHR24300:SF375">
    <property type="entry name" value="CYTOCHROME P450 FAMILY"/>
    <property type="match status" value="1"/>
</dbReference>
<keyword evidence="3" id="KW-0408">Iron</keyword>
<accession>A0A170XCS6</accession>
<name>A0A170XCS6_TRIIF</name>
<evidence type="ECO:0000256" key="2">
    <source>
        <dbReference type="ARBA" id="ARBA00022723"/>
    </source>
</evidence>
<dbReference type="InterPro" id="IPR001128">
    <property type="entry name" value="Cyt_P450"/>
</dbReference>
<keyword evidence="5" id="KW-0472">Membrane</keyword>
<comment type="similarity">
    <text evidence="1">Belongs to the cytochrome P450 family.</text>
</comment>
<reference evidence="6" key="2">
    <citation type="journal article" date="2017" name="J. Med. Entomol.">
        <title>Transcriptome Analysis of the Triatoma infestans (Hemiptera: Reduviidae) Integument.</title>
        <authorList>
            <person name="Calderon-Fernandez G.M."/>
            <person name="Moriconi D.E."/>
            <person name="Dulbecco A.B."/>
            <person name="Juarez M.P."/>
        </authorList>
    </citation>
    <scope>NUCLEOTIDE SEQUENCE</scope>
    <source>
        <strain evidence="6">Int1</strain>
        <tissue evidence="6">Integument</tissue>
    </source>
</reference>
<dbReference type="GO" id="GO:0005506">
    <property type="term" value="F:iron ion binding"/>
    <property type="evidence" value="ECO:0007669"/>
    <property type="project" value="InterPro"/>
</dbReference>
<evidence type="ECO:0000256" key="1">
    <source>
        <dbReference type="ARBA" id="ARBA00010617"/>
    </source>
</evidence>
<dbReference type="GO" id="GO:0006082">
    <property type="term" value="P:organic acid metabolic process"/>
    <property type="evidence" value="ECO:0007669"/>
    <property type="project" value="TreeGrafter"/>
</dbReference>
<dbReference type="InterPro" id="IPR036396">
    <property type="entry name" value="Cyt_P450_sf"/>
</dbReference>
<evidence type="ECO:0000256" key="5">
    <source>
        <dbReference type="SAM" id="Phobius"/>
    </source>
</evidence>
<protein>
    <submittedName>
        <fullName evidence="6">Cytochrome P450 15A1</fullName>
        <ecNumber evidence="6">1.14.14.1</ecNumber>
    </submittedName>
</protein>
<keyword evidence="6" id="KW-0560">Oxidoreductase</keyword>
<dbReference type="Gene3D" id="1.10.630.10">
    <property type="entry name" value="Cytochrome P450"/>
    <property type="match status" value="1"/>
</dbReference>
<dbReference type="GO" id="GO:0005737">
    <property type="term" value="C:cytoplasm"/>
    <property type="evidence" value="ECO:0007669"/>
    <property type="project" value="TreeGrafter"/>
</dbReference>
<dbReference type="GO" id="GO:0016712">
    <property type="term" value="F:oxidoreductase activity, acting on paired donors, with incorporation or reduction of molecular oxygen, reduced flavin or flavoprotein as one donor, and incorporation of one atom of oxygen"/>
    <property type="evidence" value="ECO:0007669"/>
    <property type="project" value="UniProtKB-EC"/>
</dbReference>
<dbReference type="EMBL" id="GEMB01004550">
    <property type="protein sequence ID" value="JAR98732.1"/>
    <property type="molecule type" value="Transcribed_RNA"/>
</dbReference>
<organism evidence="6">
    <name type="scientific">Triatoma infestans</name>
    <name type="common">Assassin bug</name>
    <dbReference type="NCBI Taxonomy" id="30076"/>
    <lineage>
        <taxon>Eukaryota</taxon>
        <taxon>Metazoa</taxon>
        <taxon>Ecdysozoa</taxon>
        <taxon>Arthropoda</taxon>
        <taxon>Hexapoda</taxon>
        <taxon>Insecta</taxon>
        <taxon>Pterygota</taxon>
        <taxon>Neoptera</taxon>
        <taxon>Paraneoptera</taxon>
        <taxon>Hemiptera</taxon>
        <taxon>Heteroptera</taxon>
        <taxon>Panheteroptera</taxon>
        <taxon>Cimicomorpha</taxon>
        <taxon>Reduviidae</taxon>
        <taxon>Triatominae</taxon>
        <taxon>Triatoma</taxon>
    </lineage>
</organism>